<dbReference type="SMART" id="SM01371">
    <property type="entry name" value="TFIIA"/>
    <property type="match status" value="1"/>
</dbReference>
<keyword evidence="4" id="KW-0539">Nucleus</keyword>
<evidence type="ECO:0000256" key="5">
    <source>
        <dbReference type="SAM" id="MobiDB-lite"/>
    </source>
</evidence>
<evidence type="ECO:0000256" key="1">
    <source>
        <dbReference type="ARBA" id="ARBA00004123"/>
    </source>
</evidence>
<keyword evidence="3" id="KW-0804">Transcription</keyword>
<feature type="region of interest" description="Disordered" evidence="5">
    <location>
        <begin position="49"/>
        <end position="107"/>
    </location>
</feature>
<comment type="caution">
    <text evidence="6">The sequence shown here is derived from an EMBL/GenBank/DDBJ whole genome shotgun (WGS) entry which is preliminary data.</text>
</comment>
<dbReference type="Gene3D" id="1.10.287.100">
    <property type="match status" value="1"/>
</dbReference>
<proteinExistence type="inferred from homology"/>
<dbReference type="PANTHER" id="PTHR12694:SF8">
    <property type="entry name" value="TRANSCRIPTION INITIATION FACTOR IIA SUBUNIT 1"/>
    <property type="match status" value="1"/>
</dbReference>
<sequence>MSNIIAGDIFEKIIEEVVQSSQTDFEENGVPQQTLTELKQTWQQKLSVRNVAQMPWDPKPAPPPQAQPAQQSTNNQSYAPPPQAQAPNGARVKNEPGAENYNGNAYMPQAMNPELAQQRAASLLQQQYGSQASASLGAMRQGGIALPGQQQQQQHQQHQQQLQHHQQQKPTGLQLPPQNPQSLQQQYQQQLKQQQAAQQQPRIKTETDGASDDFQANKRPRFAYGQTDGAGDGMEEWKAMLASARSVSDEERAHNDALMRDHVAQMARELESGLMQPLDGRKQQGKKGSGNSRARPLAAIPQLDGDFSDDEKADVKDEEDENAINSDLDDSGDEANNADEDDDDIDSMLCTYDKVQRVKNKWKCTLKDGVLSANGKEYLFHKAQGEFEW</sequence>
<comment type="similarity">
    <text evidence="2">Belongs to the TFIIA subunit 1 family.</text>
</comment>
<reference evidence="6 7" key="1">
    <citation type="submission" date="2017-05" db="EMBL/GenBank/DDBJ databases">
        <title>Draft genome sequence of Elsinoe australis.</title>
        <authorList>
            <person name="Cheng Q."/>
        </authorList>
    </citation>
    <scope>NUCLEOTIDE SEQUENCE [LARGE SCALE GENOMIC DNA]</scope>
    <source>
        <strain evidence="6 7">NL1</strain>
    </source>
</reference>
<gene>
    <name evidence="6" type="ORF">B9Z65_3039</name>
</gene>
<feature type="compositionally biased region" description="Low complexity" evidence="5">
    <location>
        <begin position="173"/>
        <end position="201"/>
    </location>
</feature>
<evidence type="ECO:0000256" key="4">
    <source>
        <dbReference type="ARBA" id="ARBA00023242"/>
    </source>
</evidence>
<dbReference type="SUPFAM" id="SSF47396">
    <property type="entry name" value="Transcription factor IIA (TFIIA), alpha-helical domain"/>
    <property type="match status" value="1"/>
</dbReference>
<dbReference type="AlphaFoldDB" id="A0A2P7ZU64"/>
<dbReference type="InterPro" id="IPR004855">
    <property type="entry name" value="TFIIA_asu/bsu"/>
</dbReference>
<dbReference type="InterPro" id="IPR009088">
    <property type="entry name" value="TFIIA_b-brl"/>
</dbReference>
<dbReference type="Proteomes" id="UP000243723">
    <property type="component" value="Unassembled WGS sequence"/>
</dbReference>
<dbReference type="EMBL" id="NHZQ01000121">
    <property type="protein sequence ID" value="PSK51772.1"/>
    <property type="molecule type" value="Genomic_DNA"/>
</dbReference>
<feature type="region of interest" description="Disordered" evidence="5">
    <location>
        <begin position="273"/>
        <end position="345"/>
    </location>
</feature>
<feature type="region of interest" description="Disordered" evidence="5">
    <location>
        <begin position="146"/>
        <end position="230"/>
    </location>
</feature>
<feature type="compositionally biased region" description="Acidic residues" evidence="5">
    <location>
        <begin position="306"/>
        <end position="345"/>
    </location>
</feature>
<dbReference type="GO" id="GO:0005672">
    <property type="term" value="C:transcription factor TFIIA complex"/>
    <property type="evidence" value="ECO:0007669"/>
    <property type="project" value="InterPro"/>
</dbReference>
<organism evidence="6 7">
    <name type="scientific">Elsinoe australis</name>
    <dbReference type="NCBI Taxonomy" id="40998"/>
    <lineage>
        <taxon>Eukaryota</taxon>
        <taxon>Fungi</taxon>
        <taxon>Dikarya</taxon>
        <taxon>Ascomycota</taxon>
        <taxon>Pezizomycotina</taxon>
        <taxon>Dothideomycetes</taxon>
        <taxon>Dothideomycetidae</taxon>
        <taxon>Myriangiales</taxon>
        <taxon>Elsinoaceae</taxon>
        <taxon>Elsinoe</taxon>
    </lineage>
</organism>
<dbReference type="PANTHER" id="PTHR12694">
    <property type="entry name" value="TRANSCRIPTION INITIATION FACTOR IIA SUBUNIT 1"/>
    <property type="match status" value="1"/>
</dbReference>
<evidence type="ECO:0000313" key="7">
    <source>
        <dbReference type="Proteomes" id="UP000243723"/>
    </source>
</evidence>
<evidence type="ECO:0000256" key="2">
    <source>
        <dbReference type="ARBA" id="ARBA00010059"/>
    </source>
</evidence>
<dbReference type="SUPFAM" id="SSF50784">
    <property type="entry name" value="Transcription factor IIA (TFIIA), beta-barrel domain"/>
    <property type="match status" value="1"/>
</dbReference>
<dbReference type="STRING" id="40998.A0A2P7ZU64"/>
<accession>A0A2P7ZU64</accession>
<feature type="compositionally biased region" description="Low complexity" evidence="5">
    <location>
        <begin position="149"/>
        <end position="165"/>
    </location>
</feature>
<dbReference type="FunFam" id="2.30.18.10:FF:000006">
    <property type="entry name" value="Transcription factor TFIIA complex subunit Toa1"/>
    <property type="match status" value="1"/>
</dbReference>
<dbReference type="Pfam" id="PF03153">
    <property type="entry name" value="TFIIA"/>
    <property type="match status" value="2"/>
</dbReference>
<evidence type="ECO:0008006" key="8">
    <source>
        <dbReference type="Google" id="ProtNLM"/>
    </source>
</evidence>
<name>A0A2P7ZU64_9PEZI</name>
<dbReference type="OrthoDB" id="6275927at2759"/>
<dbReference type="CDD" id="cd07976">
    <property type="entry name" value="TFIIA_alpha_beta_like"/>
    <property type="match status" value="1"/>
</dbReference>
<keyword evidence="7" id="KW-1185">Reference proteome</keyword>
<dbReference type="GO" id="GO:0006367">
    <property type="term" value="P:transcription initiation at RNA polymerase II promoter"/>
    <property type="evidence" value="ECO:0007669"/>
    <property type="project" value="InterPro"/>
</dbReference>
<evidence type="ECO:0000256" key="3">
    <source>
        <dbReference type="ARBA" id="ARBA00023163"/>
    </source>
</evidence>
<dbReference type="Gene3D" id="2.30.18.10">
    <property type="entry name" value="Transcription factor IIA (TFIIA), beta-barrel domain"/>
    <property type="match status" value="1"/>
</dbReference>
<protein>
    <recommendedName>
        <fullName evidence="8">Transcription factor IIA, alpha/beta subunit</fullName>
    </recommendedName>
</protein>
<comment type="subcellular location">
    <subcellularLocation>
        <location evidence="1">Nucleus</location>
    </subcellularLocation>
</comment>
<feature type="compositionally biased region" description="Pro residues" evidence="5">
    <location>
        <begin position="57"/>
        <end position="66"/>
    </location>
</feature>
<evidence type="ECO:0000313" key="6">
    <source>
        <dbReference type="EMBL" id="PSK51772.1"/>
    </source>
</evidence>